<dbReference type="InterPro" id="IPR013762">
    <property type="entry name" value="Integrase-like_cat_sf"/>
</dbReference>
<proteinExistence type="inferred from homology"/>
<accession>A0A4U1I969</accession>
<feature type="domain" description="Core-binding (CB)" evidence="8">
    <location>
        <begin position="75"/>
        <end position="158"/>
    </location>
</feature>
<comment type="caution">
    <text evidence="9">The sequence shown here is derived from an EMBL/GenBank/DDBJ whole genome shotgun (WGS) entry which is preliminary data.</text>
</comment>
<dbReference type="GO" id="GO:0003677">
    <property type="term" value="F:DNA binding"/>
    <property type="evidence" value="ECO:0007669"/>
    <property type="project" value="UniProtKB-UniRule"/>
</dbReference>
<organism evidence="9 10">
    <name type="scientific">Polyangium fumosum</name>
    <dbReference type="NCBI Taxonomy" id="889272"/>
    <lineage>
        <taxon>Bacteria</taxon>
        <taxon>Pseudomonadati</taxon>
        <taxon>Myxococcota</taxon>
        <taxon>Polyangia</taxon>
        <taxon>Polyangiales</taxon>
        <taxon>Polyangiaceae</taxon>
        <taxon>Polyangium</taxon>
    </lineage>
</organism>
<dbReference type="InterPro" id="IPR050090">
    <property type="entry name" value="Tyrosine_recombinase_XerCD"/>
</dbReference>
<dbReference type="GO" id="GO:0006310">
    <property type="term" value="P:DNA recombination"/>
    <property type="evidence" value="ECO:0007669"/>
    <property type="project" value="UniProtKB-KW"/>
</dbReference>
<feature type="domain" description="Tyr recombinase" evidence="7">
    <location>
        <begin position="177"/>
        <end position="355"/>
    </location>
</feature>
<dbReference type="InterPro" id="IPR002104">
    <property type="entry name" value="Integrase_catalytic"/>
</dbReference>
<dbReference type="CDD" id="cd01189">
    <property type="entry name" value="INT_ICEBs1_C_like"/>
    <property type="match status" value="1"/>
</dbReference>
<dbReference type="Proteomes" id="UP000309215">
    <property type="component" value="Unassembled WGS sequence"/>
</dbReference>
<evidence type="ECO:0000259" key="8">
    <source>
        <dbReference type="PROSITE" id="PS51900"/>
    </source>
</evidence>
<keyword evidence="2" id="KW-0229">DNA integration</keyword>
<dbReference type="RefSeq" id="WP_136936528.1">
    <property type="nucleotide sequence ID" value="NZ_SSMQ01000158.1"/>
</dbReference>
<evidence type="ECO:0000256" key="3">
    <source>
        <dbReference type="ARBA" id="ARBA00023125"/>
    </source>
</evidence>
<dbReference type="Pfam" id="PF00589">
    <property type="entry name" value="Phage_integrase"/>
    <property type="match status" value="1"/>
</dbReference>
<evidence type="ECO:0000256" key="5">
    <source>
        <dbReference type="PROSITE-ProRule" id="PRU01248"/>
    </source>
</evidence>
<keyword evidence="4" id="KW-0233">DNA recombination</keyword>
<dbReference type="Gene3D" id="1.10.150.130">
    <property type="match status" value="1"/>
</dbReference>
<name>A0A4U1I969_9BACT</name>
<keyword evidence="3 5" id="KW-0238">DNA-binding</keyword>
<sequence length="384" mass="43688">MSVRRRKWRDPETGVTKECWMIDVVVEHKDGRRERVRKVAPVQNKRAAEQYERELRAELVNGSPKVEKEVVEEAPRFETFGAEFLSTYAKNNNKPSEVRSKEAILRVHLMPAFGKLRLDAIGPKEVETYKARKLTEGLSPKSVNNHLTVLRRVLALAVEWGKLRTVPVIRWLRVPEQPFDFLSFEEAARLTSAADSSLWHTMIVVGLRTGLRQGELLALRWEDVDLAAGRLFVRRSVVDGIVGTPKNGKGREVPLGEEVLRILKAFRHLRGPLVFCAENGRMLKKGECKHPLWRACRRADLRRIGWHVLRHTFASHLAMKGVALKAIQELLGHATIEMTMRYAHLSPDVRRGAVKLLDGPSTPDEGAVQAHGTYTAHERRSKQK</sequence>
<evidence type="ECO:0000313" key="9">
    <source>
        <dbReference type="EMBL" id="TKC90018.1"/>
    </source>
</evidence>
<reference evidence="9 10" key="1">
    <citation type="submission" date="2019-04" db="EMBL/GenBank/DDBJ databases">
        <authorList>
            <person name="Li Y."/>
            <person name="Wang J."/>
        </authorList>
    </citation>
    <scope>NUCLEOTIDE SEQUENCE [LARGE SCALE GENOMIC DNA]</scope>
    <source>
        <strain evidence="9 10">DSM 14668</strain>
    </source>
</reference>
<evidence type="ECO:0000256" key="6">
    <source>
        <dbReference type="SAM" id="MobiDB-lite"/>
    </source>
</evidence>
<dbReference type="SUPFAM" id="SSF56349">
    <property type="entry name" value="DNA breaking-rejoining enzymes"/>
    <property type="match status" value="1"/>
</dbReference>
<gene>
    <name evidence="9" type="ORF">E8A74_51250</name>
</gene>
<evidence type="ECO:0000256" key="2">
    <source>
        <dbReference type="ARBA" id="ARBA00022908"/>
    </source>
</evidence>
<evidence type="ECO:0000256" key="1">
    <source>
        <dbReference type="ARBA" id="ARBA00008857"/>
    </source>
</evidence>
<dbReference type="Gene3D" id="1.10.443.10">
    <property type="entry name" value="Intergrase catalytic core"/>
    <property type="match status" value="1"/>
</dbReference>
<dbReference type="PROSITE" id="PS51900">
    <property type="entry name" value="CB"/>
    <property type="match status" value="1"/>
</dbReference>
<dbReference type="GO" id="GO:0015074">
    <property type="term" value="P:DNA integration"/>
    <property type="evidence" value="ECO:0007669"/>
    <property type="project" value="UniProtKB-KW"/>
</dbReference>
<dbReference type="InterPro" id="IPR044068">
    <property type="entry name" value="CB"/>
</dbReference>
<dbReference type="PROSITE" id="PS51898">
    <property type="entry name" value="TYR_RECOMBINASE"/>
    <property type="match status" value="1"/>
</dbReference>
<dbReference type="InterPro" id="IPR011010">
    <property type="entry name" value="DNA_brk_join_enz"/>
</dbReference>
<evidence type="ECO:0000259" key="7">
    <source>
        <dbReference type="PROSITE" id="PS51898"/>
    </source>
</evidence>
<evidence type="ECO:0000256" key="4">
    <source>
        <dbReference type="ARBA" id="ARBA00023172"/>
    </source>
</evidence>
<dbReference type="PANTHER" id="PTHR30349:SF64">
    <property type="entry name" value="PROPHAGE INTEGRASE INTD-RELATED"/>
    <property type="match status" value="1"/>
</dbReference>
<dbReference type="PANTHER" id="PTHR30349">
    <property type="entry name" value="PHAGE INTEGRASE-RELATED"/>
    <property type="match status" value="1"/>
</dbReference>
<dbReference type="OrthoDB" id="9789256at2"/>
<feature type="region of interest" description="Disordered" evidence="6">
    <location>
        <begin position="359"/>
        <end position="384"/>
    </location>
</feature>
<dbReference type="EMBL" id="SSMQ01000158">
    <property type="protein sequence ID" value="TKC90018.1"/>
    <property type="molecule type" value="Genomic_DNA"/>
</dbReference>
<protein>
    <submittedName>
        <fullName evidence="9">Site-specific integrase</fullName>
    </submittedName>
</protein>
<dbReference type="AlphaFoldDB" id="A0A4U1I969"/>
<dbReference type="InterPro" id="IPR010998">
    <property type="entry name" value="Integrase_recombinase_N"/>
</dbReference>
<keyword evidence="10" id="KW-1185">Reference proteome</keyword>
<evidence type="ECO:0000313" key="10">
    <source>
        <dbReference type="Proteomes" id="UP000309215"/>
    </source>
</evidence>
<comment type="similarity">
    <text evidence="1">Belongs to the 'phage' integrase family.</text>
</comment>